<evidence type="ECO:0000313" key="2">
    <source>
        <dbReference type="Proteomes" id="UP000030665"/>
    </source>
</evidence>
<organism evidence="1 2">
    <name type="scientific">Trichuris trichiura</name>
    <name type="common">Whipworm</name>
    <name type="synonym">Trichocephalus trichiurus</name>
    <dbReference type="NCBI Taxonomy" id="36087"/>
    <lineage>
        <taxon>Eukaryota</taxon>
        <taxon>Metazoa</taxon>
        <taxon>Ecdysozoa</taxon>
        <taxon>Nematoda</taxon>
        <taxon>Enoplea</taxon>
        <taxon>Dorylaimia</taxon>
        <taxon>Trichinellida</taxon>
        <taxon>Trichuridae</taxon>
        <taxon>Trichuris</taxon>
    </lineage>
</organism>
<dbReference type="AlphaFoldDB" id="A0A077ZLR0"/>
<evidence type="ECO:0000313" key="1">
    <source>
        <dbReference type="EMBL" id="CDW59585.1"/>
    </source>
</evidence>
<accession>A0A077ZLR0</accession>
<keyword evidence="2" id="KW-1185">Reference proteome</keyword>
<dbReference type="OrthoDB" id="5920040at2759"/>
<reference evidence="1" key="1">
    <citation type="submission" date="2014-01" db="EMBL/GenBank/DDBJ databases">
        <authorList>
            <person name="Aslett M."/>
        </authorList>
    </citation>
    <scope>NUCLEOTIDE SEQUENCE</scope>
</reference>
<dbReference type="PANTHER" id="PTHR47331">
    <property type="entry name" value="PHD-TYPE DOMAIN-CONTAINING PROTEIN"/>
    <property type="match status" value="1"/>
</dbReference>
<protein>
    <submittedName>
        <fullName evidence="1">Uncharacterized protein</fullName>
    </submittedName>
</protein>
<gene>
    <name evidence="1" type="ORF">TTRE_0000792201</name>
</gene>
<sequence length="266" mass="30041">MTAETPDRWIDEDVSVRAALKIRYGRGCRLRQAGRGKSPTQLKRFAKRARTHLFDFSQLGEVPGYAREVTVENELRIEEQIVFDSSAVYEGRSLKDALPTGRTLQNELPLVLPKFGNGSIAFAAEIEAMFSRIGLHLEDARYHRFLWKNPELEWVKVFQMNRVTFGGHLTKWILNCTEAMEAFGGDSSFLTPAQKYYVRENTFDTRVETVSTRLGVLGKMAKICDPLGLLSPAVTGAEIMHWQLGLRGSNWDDDTLLATRNGGSIR</sequence>
<dbReference type="STRING" id="36087.A0A077ZLR0"/>
<proteinExistence type="predicted"/>
<dbReference type="EMBL" id="HG806649">
    <property type="protein sequence ID" value="CDW59585.1"/>
    <property type="molecule type" value="Genomic_DNA"/>
</dbReference>
<name>A0A077ZLR0_TRITR</name>
<reference evidence="1" key="2">
    <citation type="submission" date="2014-03" db="EMBL/GenBank/DDBJ databases">
        <title>The whipworm genome and dual-species transcriptomics of an intimate host-pathogen interaction.</title>
        <authorList>
            <person name="Foth B.J."/>
            <person name="Tsai I.J."/>
            <person name="Reid A.J."/>
            <person name="Bancroft A.J."/>
            <person name="Nichol S."/>
            <person name="Tracey A."/>
            <person name="Holroyd N."/>
            <person name="Cotton J.A."/>
            <person name="Stanley E.J."/>
            <person name="Zarowiecki M."/>
            <person name="Liu J.Z."/>
            <person name="Huckvale T."/>
            <person name="Cooper P.J."/>
            <person name="Grencis R.K."/>
            <person name="Berriman M."/>
        </authorList>
    </citation>
    <scope>NUCLEOTIDE SEQUENCE [LARGE SCALE GENOMIC DNA]</scope>
</reference>
<dbReference type="Proteomes" id="UP000030665">
    <property type="component" value="Unassembled WGS sequence"/>
</dbReference>